<organism evidence="12 13">
    <name type="scientific">Microvirga terrae</name>
    <dbReference type="NCBI Taxonomy" id="2740529"/>
    <lineage>
        <taxon>Bacteria</taxon>
        <taxon>Pseudomonadati</taxon>
        <taxon>Pseudomonadota</taxon>
        <taxon>Alphaproteobacteria</taxon>
        <taxon>Hyphomicrobiales</taxon>
        <taxon>Methylobacteriaceae</taxon>
        <taxon>Microvirga</taxon>
    </lineage>
</organism>
<feature type="domain" description="T-SNARE coiled-coil homology" evidence="10">
    <location>
        <begin position="452"/>
        <end position="514"/>
    </location>
</feature>
<reference evidence="12" key="1">
    <citation type="submission" date="2022-08" db="EMBL/GenBank/DDBJ databases">
        <title>Microvirga terrae sp. nov., isolated from soil.</title>
        <authorList>
            <person name="Kim K.H."/>
            <person name="Seo Y.L."/>
            <person name="Kim J.M."/>
            <person name="Lee J.K."/>
            <person name="Han D.M."/>
            <person name="Jeon C.O."/>
        </authorList>
    </citation>
    <scope>NUCLEOTIDE SEQUENCE</scope>
    <source>
        <strain evidence="12">R24</strain>
    </source>
</reference>
<evidence type="ECO:0000256" key="8">
    <source>
        <dbReference type="SAM" id="SignalP"/>
    </source>
</evidence>
<feature type="signal peptide" evidence="8">
    <location>
        <begin position="1"/>
        <end position="22"/>
    </location>
</feature>
<name>A0ABY5RSS4_9HYPH</name>
<feature type="domain" description="HAMP" evidence="11">
    <location>
        <begin position="207"/>
        <end position="259"/>
    </location>
</feature>
<dbReference type="PANTHER" id="PTHR32089:SF112">
    <property type="entry name" value="LYSOZYME-LIKE PROTEIN-RELATED"/>
    <property type="match status" value="1"/>
</dbReference>
<dbReference type="Gene3D" id="6.10.340.10">
    <property type="match status" value="1"/>
</dbReference>
<dbReference type="PROSITE" id="PS50111">
    <property type="entry name" value="CHEMOTAXIS_TRANSDUC_2"/>
    <property type="match status" value="1"/>
</dbReference>
<keyword evidence="7" id="KW-1133">Transmembrane helix</keyword>
<evidence type="ECO:0000256" key="3">
    <source>
        <dbReference type="ARBA" id="ARBA00023224"/>
    </source>
</evidence>
<evidence type="ECO:0000259" key="10">
    <source>
        <dbReference type="PROSITE" id="PS50192"/>
    </source>
</evidence>
<dbReference type="SMART" id="SM00304">
    <property type="entry name" value="HAMP"/>
    <property type="match status" value="1"/>
</dbReference>
<dbReference type="PANTHER" id="PTHR32089">
    <property type="entry name" value="METHYL-ACCEPTING CHEMOTAXIS PROTEIN MCPB"/>
    <property type="match status" value="1"/>
</dbReference>
<evidence type="ECO:0000259" key="9">
    <source>
        <dbReference type="PROSITE" id="PS50111"/>
    </source>
</evidence>
<protein>
    <submittedName>
        <fullName evidence="12">Methyl-accepting chemotaxis protein</fullName>
    </submittedName>
</protein>
<gene>
    <name evidence="12" type="ORF">HPT29_003955</name>
</gene>
<dbReference type="SMART" id="SM00283">
    <property type="entry name" value="MA"/>
    <property type="match status" value="1"/>
</dbReference>
<keyword evidence="7" id="KW-0472">Membrane</keyword>
<comment type="similarity">
    <text evidence="4">Belongs to the methyl-accepting chemotaxis (MCP) protein family.</text>
</comment>
<dbReference type="CDD" id="cd06225">
    <property type="entry name" value="HAMP"/>
    <property type="match status" value="1"/>
</dbReference>
<dbReference type="Pfam" id="PF00672">
    <property type="entry name" value="HAMP"/>
    <property type="match status" value="1"/>
</dbReference>
<feature type="region of interest" description="Disordered" evidence="6">
    <location>
        <begin position="310"/>
        <end position="329"/>
    </location>
</feature>
<evidence type="ECO:0000256" key="1">
    <source>
        <dbReference type="ARBA" id="ARBA00004429"/>
    </source>
</evidence>
<evidence type="ECO:0000256" key="6">
    <source>
        <dbReference type="SAM" id="MobiDB-lite"/>
    </source>
</evidence>
<feature type="transmembrane region" description="Helical" evidence="7">
    <location>
        <begin position="183"/>
        <end position="205"/>
    </location>
</feature>
<evidence type="ECO:0000313" key="12">
    <source>
        <dbReference type="EMBL" id="UVF20315.1"/>
    </source>
</evidence>
<keyword evidence="13" id="KW-1185">Reference proteome</keyword>
<keyword evidence="7" id="KW-0812">Transmembrane</keyword>
<dbReference type="Pfam" id="PF00015">
    <property type="entry name" value="MCPsignal"/>
    <property type="match status" value="1"/>
</dbReference>
<dbReference type="SUPFAM" id="SSF58104">
    <property type="entry name" value="Methyl-accepting chemotaxis protein (MCP) signaling domain"/>
    <property type="match status" value="1"/>
</dbReference>
<evidence type="ECO:0000259" key="11">
    <source>
        <dbReference type="PROSITE" id="PS50885"/>
    </source>
</evidence>
<dbReference type="InterPro" id="IPR004089">
    <property type="entry name" value="MCPsignal_dom"/>
</dbReference>
<dbReference type="InterPro" id="IPR004090">
    <property type="entry name" value="Chemotax_Me-accpt_rcpt"/>
</dbReference>
<evidence type="ECO:0000256" key="4">
    <source>
        <dbReference type="ARBA" id="ARBA00029447"/>
    </source>
</evidence>
<sequence length="556" mass="58757">MKIRTKIFALVAALSLVAVLTAAVGISTLQTYNQAVDDVRLAATRALYGERLNRLVTHVVMEARGIYASKDTAEARKFGDGLAATLKDMDTLLKEWEPIVPGDGKALFDAVVKDAAEFKAFRTETVRLGAEVSPTAANAQGNTDANRANRKAFQVSIDALTKRGSEEIEAVNRRAAELYDQRLMLLVSIALAGTVIALLIGWLVGHRQIAQPLRRVTEAIQRLASGDYNLPQAKASRDEIGDIWKATQVFAGAMQEAETLRHAQAETEKQAVERRRIEMMSLAQSFEGSVGGLVQHLTVAAQQMEATARSMASTAQQTNQQSNSVAAAAEETSSNVQAVAAAAEQLAASSSEIGSQVSQTSVAAARAVENARKTNQLVQTLADGAQKIGEVVALINTIASQTNLLALNATIEAARAGEAGKGFAVVASEVKELANQTSRATEDITAYIHQIQQSTRDAVDAIRDIGHTIEEVHQIATSVAAAVEEQQAATQEIARNVSEAARGTQDVSESIVQVQGAATHAGSAASQVLAAAGELASNSTALSREVEGFLQGVRAA</sequence>
<dbReference type="EMBL" id="CP102845">
    <property type="protein sequence ID" value="UVF20315.1"/>
    <property type="molecule type" value="Genomic_DNA"/>
</dbReference>
<comment type="subcellular location">
    <subcellularLocation>
        <location evidence="1">Cell inner membrane</location>
        <topology evidence="1">Multi-pass membrane protein</topology>
    </subcellularLocation>
</comment>
<dbReference type="RefSeq" id="WP_173950094.1">
    <property type="nucleotide sequence ID" value="NZ_CP102845.1"/>
</dbReference>
<proteinExistence type="inferred from homology"/>
<evidence type="ECO:0000256" key="7">
    <source>
        <dbReference type="SAM" id="Phobius"/>
    </source>
</evidence>
<evidence type="ECO:0000313" key="13">
    <source>
        <dbReference type="Proteomes" id="UP001017257"/>
    </source>
</evidence>
<keyword evidence="2" id="KW-1003">Cell membrane</keyword>
<dbReference type="Proteomes" id="UP001017257">
    <property type="component" value="Chromosome"/>
</dbReference>
<evidence type="ECO:0000256" key="2">
    <source>
        <dbReference type="ARBA" id="ARBA00022519"/>
    </source>
</evidence>
<evidence type="ECO:0000256" key="5">
    <source>
        <dbReference type="PROSITE-ProRule" id="PRU00284"/>
    </source>
</evidence>
<keyword evidence="2" id="KW-0997">Cell inner membrane</keyword>
<dbReference type="Gene3D" id="1.10.287.950">
    <property type="entry name" value="Methyl-accepting chemotaxis protein"/>
    <property type="match status" value="1"/>
</dbReference>
<dbReference type="PRINTS" id="PR00260">
    <property type="entry name" value="CHEMTRNSDUCR"/>
</dbReference>
<dbReference type="InterPro" id="IPR000727">
    <property type="entry name" value="T_SNARE_dom"/>
</dbReference>
<feature type="domain" description="Methyl-accepting transducer" evidence="9">
    <location>
        <begin position="300"/>
        <end position="536"/>
    </location>
</feature>
<feature type="chain" id="PRO_5046840315" evidence="8">
    <location>
        <begin position="23"/>
        <end position="556"/>
    </location>
</feature>
<dbReference type="PROSITE" id="PS50885">
    <property type="entry name" value="HAMP"/>
    <property type="match status" value="1"/>
</dbReference>
<dbReference type="InterPro" id="IPR003660">
    <property type="entry name" value="HAMP_dom"/>
</dbReference>
<accession>A0ABY5RSS4</accession>
<keyword evidence="8" id="KW-0732">Signal</keyword>
<dbReference type="PROSITE" id="PS50192">
    <property type="entry name" value="T_SNARE"/>
    <property type="match status" value="1"/>
</dbReference>
<keyword evidence="3 5" id="KW-0807">Transducer</keyword>